<evidence type="ECO:0000256" key="1">
    <source>
        <dbReference type="SAM" id="Phobius"/>
    </source>
</evidence>
<keyword evidence="1" id="KW-1133">Transmembrane helix</keyword>
<proteinExistence type="predicted"/>
<keyword evidence="1" id="KW-0812">Transmembrane</keyword>
<protein>
    <submittedName>
        <fullName evidence="2">Uncharacterized protein</fullName>
    </submittedName>
</protein>
<keyword evidence="1" id="KW-0472">Membrane</keyword>
<sequence length="51" mass="5815">MQSKKKIEIVLTITIVLPATILIFSLERMEFTDEDDAIVHDGMIGCLQHTR</sequence>
<gene>
    <name evidence="2" type="ORF">ASZ90_010774</name>
</gene>
<feature type="transmembrane region" description="Helical" evidence="1">
    <location>
        <begin position="7"/>
        <end position="26"/>
    </location>
</feature>
<accession>A0A0W8FFD4</accession>
<dbReference type="EMBL" id="LNQE01001281">
    <property type="protein sequence ID" value="KUG19505.1"/>
    <property type="molecule type" value="Genomic_DNA"/>
</dbReference>
<organism evidence="2">
    <name type="scientific">hydrocarbon metagenome</name>
    <dbReference type="NCBI Taxonomy" id="938273"/>
    <lineage>
        <taxon>unclassified sequences</taxon>
        <taxon>metagenomes</taxon>
        <taxon>ecological metagenomes</taxon>
    </lineage>
</organism>
<dbReference type="AlphaFoldDB" id="A0A0W8FFD4"/>
<name>A0A0W8FFD4_9ZZZZ</name>
<reference evidence="2" key="1">
    <citation type="journal article" date="2015" name="Proc. Natl. Acad. Sci. U.S.A.">
        <title>Networks of energetic and metabolic interactions define dynamics in microbial communities.</title>
        <authorList>
            <person name="Embree M."/>
            <person name="Liu J.K."/>
            <person name="Al-Bassam M.M."/>
            <person name="Zengler K."/>
        </authorList>
    </citation>
    <scope>NUCLEOTIDE SEQUENCE</scope>
</reference>
<evidence type="ECO:0000313" key="2">
    <source>
        <dbReference type="EMBL" id="KUG19505.1"/>
    </source>
</evidence>
<comment type="caution">
    <text evidence="2">The sequence shown here is derived from an EMBL/GenBank/DDBJ whole genome shotgun (WGS) entry which is preliminary data.</text>
</comment>